<evidence type="ECO:0000313" key="10">
    <source>
        <dbReference type="EMBL" id="KIJ90780.1"/>
    </source>
</evidence>
<feature type="compositionally biased region" description="Basic and acidic residues" evidence="7">
    <location>
        <begin position="190"/>
        <end position="199"/>
    </location>
</feature>
<dbReference type="STRING" id="1095629.A0A0C9WM15"/>
<sequence>MFTIYLLPLGSSMHQIGGLLYDYTLFSTPYLPPFIILALSSDLVAVIGLLCLILSVPLAVPSNLISPSEIPRFLVNFSERSIQLCRPLLRQTNPRYHRFGVPYSRKSDSNHIYAFLAFTCTILKAQGDVQHLWYARRASTRIISELMAAMYDKVLKRREFSGVVIKGEKGKGKDKTTTDDNGKRKHKREKEKASKADDRKAGTDVGKIVNAMAGDANRVRFSFIYGAPFEILIAGVFLYQLLGWSAVAGVIVILAGWPLKNPFAKRCIRIQKGVLAARDKRMGVLNELIGLYVKFIKFFAWEESWIRRALDASEAEMKWMIKGAASGMKWPIILSSLTTFPSQFLSIPSYFTSFGCVFWYPLSRSSCLLCKEASELLCPLYVYRTFRTPLNIIPTWIVQILQTGFVLKHIAVYLDEEVTDQVTSSQKDLKAEPHLAGGEDGKGFGLENATLKWNEVDDRVKSSDDDIETAASDSGSLLETDELRDTTVRFPEGQLSVVTEPTASGKKALLLALLGVQQGKIDMSKNASRYIKDKILFGYPFDEERYNAVVECCALKADLDILEDGDATVVLVTHHVELVLPVTNCLARILDGSIDTQGPIQDLRAQGNLKNIAPEAAVEVKKEGLREAVVVAGDPEVFDGGPKSPLDETKKPRKLVKDEHRETGGRQVEFSPDSSAPAKLHSHSPSSPPTNARRAKSLSSTNSYTPPSSAAVPHPLPPSFLPPPLGHSSPFALPVSSR</sequence>
<dbReference type="OrthoDB" id="6500128at2759"/>
<reference evidence="11" key="2">
    <citation type="submission" date="2015-01" db="EMBL/GenBank/DDBJ databases">
        <title>Evolutionary Origins and Diversification of the Mycorrhizal Mutualists.</title>
        <authorList>
            <consortium name="DOE Joint Genome Institute"/>
            <consortium name="Mycorrhizal Genomics Consortium"/>
            <person name="Kohler A."/>
            <person name="Kuo A."/>
            <person name="Nagy L.G."/>
            <person name="Floudas D."/>
            <person name="Copeland A."/>
            <person name="Barry K.W."/>
            <person name="Cichocki N."/>
            <person name="Veneault-Fourrey C."/>
            <person name="LaButti K."/>
            <person name="Lindquist E.A."/>
            <person name="Lipzen A."/>
            <person name="Lundell T."/>
            <person name="Morin E."/>
            <person name="Murat C."/>
            <person name="Riley R."/>
            <person name="Ohm R."/>
            <person name="Sun H."/>
            <person name="Tunlid A."/>
            <person name="Henrissat B."/>
            <person name="Grigoriev I.V."/>
            <person name="Hibbett D.S."/>
            <person name="Martin F."/>
        </authorList>
    </citation>
    <scope>NUCLEOTIDE SEQUENCE [LARGE SCALE GENOMIC DNA]</scope>
    <source>
        <strain evidence="11">LaAM-08-1</strain>
    </source>
</reference>
<dbReference type="HOGENOM" id="CLU_376005_0_0_1"/>
<dbReference type="GO" id="GO:0005524">
    <property type="term" value="F:ATP binding"/>
    <property type="evidence" value="ECO:0007669"/>
    <property type="project" value="UniProtKB-KW"/>
</dbReference>
<keyword evidence="3" id="KW-0547">Nucleotide-binding</keyword>
<feature type="compositionally biased region" description="Basic and acidic residues" evidence="7">
    <location>
        <begin position="645"/>
        <end position="664"/>
    </location>
</feature>
<dbReference type="GO" id="GO:0016020">
    <property type="term" value="C:membrane"/>
    <property type="evidence" value="ECO:0007669"/>
    <property type="project" value="InterPro"/>
</dbReference>
<dbReference type="GO" id="GO:0140359">
    <property type="term" value="F:ABC-type transporter activity"/>
    <property type="evidence" value="ECO:0007669"/>
    <property type="project" value="InterPro"/>
</dbReference>
<evidence type="ECO:0000256" key="8">
    <source>
        <dbReference type="SAM" id="Phobius"/>
    </source>
</evidence>
<dbReference type="CDD" id="cd18596">
    <property type="entry name" value="ABC_6TM_VMR1_D1_like"/>
    <property type="match status" value="1"/>
</dbReference>
<feature type="compositionally biased region" description="Polar residues" evidence="7">
    <location>
        <begin position="697"/>
        <end position="708"/>
    </location>
</feature>
<evidence type="ECO:0000256" key="6">
    <source>
        <dbReference type="ARBA" id="ARBA00023136"/>
    </source>
</evidence>
<dbReference type="PROSITE" id="PS50929">
    <property type="entry name" value="ABC_TM1F"/>
    <property type="match status" value="1"/>
</dbReference>
<dbReference type="SUPFAM" id="SSF90123">
    <property type="entry name" value="ABC transporter transmembrane region"/>
    <property type="match status" value="1"/>
</dbReference>
<feature type="region of interest" description="Disordered" evidence="7">
    <location>
        <begin position="635"/>
        <end position="738"/>
    </location>
</feature>
<reference evidence="10 11" key="1">
    <citation type="submission" date="2014-04" db="EMBL/GenBank/DDBJ databases">
        <authorList>
            <consortium name="DOE Joint Genome Institute"/>
            <person name="Kuo A."/>
            <person name="Kohler A."/>
            <person name="Nagy L.G."/>
            <person name="Floudas D."/>
            <person name="Copeland A."/>
            <person name="Barry K.W."/>
            <person name="Cichocki N."/>
            <person name="Veneault-Fourrey C."/>
            <person name="LaButti K."/>
            <person name="Lindquist E.A."/>
            <person name="Lipzen A."/>
            <person name="Lundell T."/>
            <person name="Morin E."/>
            <person name="Murat C."/>
            <person name="Sun H."/>
            <person name="Tunlid A."/>
            <person name="Henrissat B."/>
            <person name="Grigoriev I.V."/>
            <person name="Hibbett D.S."/>
            <person name="Martin F."/>
            <person name="Nordberg H.P."/>
            <person name="Cantor M.N."/>
            <person name="Hua S.X."/>
        </authorList>
    </citation>
    <scope>NUCLEOTIDE SEQUENCE [LARGE SCALE GENOMIC DNA]</scope>
    <source>
        <strain evidence="10 11">LaAM-08-1</strain>
    </source>
</reference>
<feature type="domain" description="ABC transmembrane type-1" evidence="9">
    <location>
        <begin position="203"/>
        <end position="340"/>
    </location>
</feature>
<dbReference type="PANTHER" id="PTHR24223:SF415">
    <property type="entry name" value="FI20190P1"/>
    <property type="match status" value="1"/>
</dbReference>
<proteinExistence type="predicted"/>
<evidence type="ECO:0000256" key="4">
    <source>
        <dbReference type="ARBA" id="ARBA00022840"/>
    </source>
</evidence>
<accession>A0A0C9WM15</accession>
<evidence type="ECO:0000256" key="1">
    <source>
        <dbReference type="ARBA" id="ARBA00022448"/>
    </source>
</evidence>
<feature type="transmembrane region" description="Helical" evidence="8">
    <location>
        <begin position="34"/>
        <end position="60"/>
    </location>
</feature>
<dbReference type="InterPro" id="IPR050173">
    <property type="entry name" value="ABC_transporter_C-like"/>
</dbReference>
<keyword evidence="6 8" id="KW-0472">Membrane</keyword>
<gene>
    <name evidence="10" type="ORF">K443DRAFT_14955</name>
</gene>
<feature type="compositionally biased region" description="Pro residues" evidence="7">
    <location>
        <begin position="714"/>
        <end position="725"/>
    </location>
</feature>
<keyword evidence="5 8" id="KW-1133">Transmembrane helix</keyword>
<name>A0A0C9WM15_9AGAR</name>
<dbReference type="AlphaFoldDB" id="A0A0C9WM15"/>
<evidence type="ECO:0000256" key="5">
    <source>
        <dbReference type="ARBA" id="ARBA00022989"/>
    </source>
</evidence>
<dbReference type="InterPro" id="IPR036640">
    <property type="entry name" value="ABC1_TM_sf"/>
</dbReference>
<keyword evidence="11" id="KW-1185">Reference proteome</keyword>
<dbReference type="Proteomes" id="UP000054477">
    <property type="component" value="Unassembled WGS sequence"/>
</dbReference>
<feature type="compositionally biased region" description="Basic and acidic residues" evidence="7">
    <location>
        <begin position="169"/>
        <end position="182"/>
    </location>
</feature>
<dbReference type="Gene3D" id="1.20.1560.10">
    <property type="entry name" value="ABC transporter type 1, transmembrane domain"/>
    <property type="match status" value="1"/>
</dbReference>
<evidence type="ECO:0000259" key="9">
    <source>
        <dbReference type="PROSITE" id="PS50929"/>
    </source>
</evidence>
<evidence type="ECO:0000256" key="2">
    <source>
        <dbReference type="ARBA" id="ARBA00022692"/>
    </source>
</evidence>
<evidence type="ECO:0000313" key="11">
    <source>
        <dbReference type="Proteomes" id="UP000054477"/>
    </source>
</evidence>
<dbReference type="InterPro" id="IPR027417">
    <property type="entry name" value="P-loop_NTPase"/>
</dbReference>
<dbReference type="Gene3D" id="3.40.50.300">
    <property type="entry name" value="P-loop containing nucleotide triphosphate hydrolases"/>
    <property type="match status" value="1"/>
</dbReference>
<dbReference type="PANTHER" id="PTHR24223">
    <property type="entry name" value="ATP-BINDING CASSETTE SUB-FAMILY C"/>
    <property type="match status" value="1"/>
</dbReference>
<feature type="region of interest" description="Disordered" evidence="7">
    <location>
        <begin position="169"/>
        <end position="199"/>
    </location>
</feature>
<evidence type="ECO:0000256" key="7">
    <source>
        <dbReference type="SAM" id="MobiDB-lite"/>
    </source>
</evidence>
<organism evidence="10 11">
    <name type="scientific">Laccaria amethystina LaAM-08-1</name>
    <dbReference type="NCBI Taxonomy" id="1095629"/>
    <lineage>
        <taxon>Eukaryota</taxon>
        <taxon>Fungi</taxon>
        <taxon>Dikarya</taxon>
        <taxon>Basidiomycota</taxon>
        <taxon>Agaricomycotina</taxon>
        <taxon>Agaricomycetes</taxon>
        <taxon>Agaricomycetidae</taxon>
        <taxon>Agaricales</taxon>
        <taxon>Agaricineae</taxon>
        <taxon>Hydnangiaceae</taxon>
        <taxon>Laccaria</taxon>
    </lineage>
</organism>
<keyword evidence="2 8" id="KW-0812">Transmembrane</keyword>
<keyword evidence="1" id="KW-0813">Transport</keyword>
<feature type="transmembrane region" description="Helical" evidence="8">
    <location>
        <begin position="231"/>
        <end position="257"/>
    </location>
</feature>
<protein>
    <recommendedName>
        <fullName evidence="9">ABC transmembrane type-1 domain-containing protein</fullName>
    </recommendedName>
</protein>
<keyword evidence="4" id="KW-0067">ATP-binding</keyword>
<dbReference type="InterPro" id="IPR011527">
    <property type="entry name" value="ABC1_TM_dom"/>
</dbReference>
<dbReference type="EMBL" id="KN839113">
    <property type="protein sequence ID" value="KIJ90780.1"/>
    <property type="molecule type" value="Genomic_DNA"/>
</dbReference>
<evidence type="ECO:0000256" key="3">
    <source>
        <dbReference type="ARBA" id="ARBA00022741"/>
    </source>
</evidence>